<dbReference type="EMBL" id="OMOF01000045">
    <property type="protein sequence ID" value="SPF34646.1"/>
    <property type="molecule type" value="Genomic_DNA"/>
</dbReference>
<reference evidence="2" key="1">
    <citation type="submission" date="2018-02" db="EMBL/GenBank/DDBJ databases">
        <authorList>
            <person name="Hausmann B."/>
        </authorList>
    </citation>
    <scope>NUCLEOTIDE SEQUENCE [LARGE SCALE GENOMIC DNA]</scope>
    <source>
        <strain evidence="2">Peat soil MAG SbF1</strain>
    </source>
</reference>
<name>A0A2U3K4S3_9FIRM</name>
<evidence type="ECO:0000313" key="2">
    <source>
        <dbReference type="Proteomes" id="UP000238916"/>
    </source>
</evidence>
<protein>
    <submittedName>
        <fullName evidence="1">Uncharacterized protein</fullName>
    </submittedName>
</protein>
<dbReference type="AlphaFoldDB" id="A0A2U3K4S3"/>
<organism evidence="1 2">
    <name type="scientific">Candidatus Desulfosporosinus infrequens</name>
    <dbReference type="NCBI Taxonomy" id="2043169"/>
    <lineage>
        <taxon>Bacteria</taxon>
        <taxon>Bacillati</taxon>
        <taxon>Bacillota</taxon>
        <taxon>Clostridia</taxon>
        <taxon>Eubacteriales</taxon>
        <taxon>Desulfitobacteriaceae</taxon>
        <taxon>Desulfosporosinus</taxon>
    </lineage>
</organism>
<accession>A0A2U3K4S3</accession>
<dbReference type="Proteomes" id="UP000238916">
    <property type="component" value="Unassembled WGS sequence"/>
</dbReference>
<proteinExistence type="predicted"/>
<evidence type="ECO:0000313" key="1">
    <source>
        <dbReference type="EMBL" id="SPF34646.1"/>
    </source>
</evidence>
<gene>
    <name evidence="1" type="ORF">SBF1_1390009</name>
</gene>
<sequence>MARKLSRVVNVELKNLLKYFLEITFGMYKKETGGNNNMEHLFSPPLSFAPPQPVEGFFWRAIKFAGFFRRSPLK</sequence>